<feature type="compositionally biased region" description="Polar residues" evidence="1">
    <location>
        <begin position="63"/>
        <end position="85"/>
    </location>
</feature>
<name>A0AAW0FUT3_9APHY</name>
<evidence type="ECO:0000313" key="3">
    <source>
        <dbReference type="Proteomes" id="UP001385951"/>
    </source>
</evidence>
<keyword evidence="3" id="KW-1185">Reference proteome</keyword>
<feature type="region of interest" description="Disordered" evidence="1">
    <location>
        <begin position="63"/>
        <end position="88"/>
    </location>
</feature>
<dbReference type="AlphaFoldDB" id="A0AAW0FUT3"/>
<feature type="region of interest" description="Disordered" evidence="1">
    <location>
        <begin position="104"/>
        <end position="142"/>
    </location>
</feature>
<dbReference type="Proteomes" id="UP001385951">
    <property type="component" value="Unassembled WGS sequence"/>
</dbReference>
<feature type="compositionally biased region" description="Low complexity" evidence="1">
    <location>
        <begin position="118"/>
        <end position="131"/>
    </location>
</feature>
<feature type="compositionally biased region" description="Polar residues" evidence="1">
    <location>
        <begin position="203"/>
        <end position="213"/>
    </location>
</feature>
<evidence type="ECO:0000313" key="2">
    <source>
        <dbReference type="EMBL" id="KAK7682029.1"/>
    </source>
</evidence>
<gene>
    <name evidence="2" type="ORF">QCA50_014993</name>
</gene>
<proteinExistence type="predicted"/>
<protein>
    <submittedName>
        <fullName evidence="2">Uncharacterized protein</fullName>
    </submittedName>
</protein>
<organism evidence="2 3">
    <name type="scientific">Cerrena zonata</name>
    <dbReference type="NCBI Taxonomy" id="2478898"/>
    <lineage>
        <taxon>Eukaryota</taxon>
        <taxon>Fungi</taxon>
        <taxon>Dikarya</taxon>
        <taxon>Basidiomycota</taxon>
        <taxon>Agaricomycotina</taxon>
        <taxon>Agaricomycetes</taxon>
        <taxon>Polyporales</taxon>
        <taxon>Cerrenaceae</taxon>
        <taxon>Cerrena</taxon>
    </lineage>
</organism>
<comment type="caution">
    <text evidence="2">The sequence shown here is derived from an EMBL/GenBank/DDBJ whole genome shotgun (WGS) entry which is preliminary data.</text>
</comment>
<feature type="compositionally biased region" description="Pro residues" evidence="1">
    <location>
        <begin position="108"/>
        <end position="117"/>
    </location>
</feature>
<sequence>MKGFEFGSEEEIERKLMEVLESDAYFRAVQHWERKRSMVNGRNGKPWAESMSNSSLAVSFDGTTLASSPTNGSRYDHNSLTSSPSKKSRRFSGFDFSTYRKKLFSPSSSPPTTPMHSPPTSQSHLSHSSLTDASQREPPDPTYGFHPLISIYFLAREKMERERVYGPGHFASSQLSLESRVDPSATTTESPAVPTIKSLAQPACTQEQRSPSC</sequence>
<accession>A0AAW0FUT3</accession>
<feature type="region of interest" description="Disordered" evidence="1">
    <location>
        <begin position="170"/>
        <end position="213"/>
    </location>
</feature>
<reference evidence="2 3" key="1">
    <citation type="submission" date="2022-09" db="EMBL/GenBank/DDBJ databases">
        <authorList>
            <person name="Palmer J.M."/>
        </authorList>
    </citation>
    <scope>NUCLEOTIDE SEQUENCE [LARGE SCALE GENOMIC DNA]</scope>
    <source>
        <strain evidence="2 3">DSM 7382</strain>
    </source>
</reference>
<dbReference type="EMBL" id="JASBNA010000038">
    <property type="protein sequence ID" value="KAK7682029.1"/>
    <property type="molecule type" value="Genomic_DNA"/>
</dbReference>
<evidence type="ECO:0000256" key="1">
    <source>
        <dbReference type="SAM" id="MobiDB-lite"/>
    </source>
</evidence>